<keyword evidence="3" id="KW-1185">Reference proteome</keyword>
<dbReference type="Pfam" id="PF14026">
    <property type="entry name" value="SCO4226-like"/>
    <property type="match status" value="1"/>
</dbReference>
<dbReference type="AlphaFoldDB" id="A0A173M973"/>
<dbReference type="Proteomes" id="UP000186917">
    <property type="component" value="Unassembled WGS sequence"/>
</dbReference>
<organism evidence="2 3">
    <name type="scientific">Filimonas lacunae</name>
    <dbReference type="NCBI Taxonomy" id="477680"/>
    <lineage>
        <taxon>Bacteria</taxon>
        <taxon>Pseudomonadati</taxon>
        <taxon>Bacteroidota</taxon>
        <taxon>Chitinophagia</taxon>
        <taxon>Chitinophagales</taxon>
        <taxon>Chitinophagaceae</taxon>
        <taxon>Filimonas</taxon>
    </lineage>
</organism>
<dbReference type="InterPro" id="IPR042557">
    <property type="entry name" value="SCO4226"/>
</dbReference>
<accession>A0A173M973</accession>
<proteinExistence type="predicted"/>
<sequence>MKKFIHYNVLSLVFLLLFTIAGKAQTTTTSSTTQKQPVMKMYVIEREIPGIGQFTPAQLKGASQTSCKVLNEIGPKIEWIQSYVTCNKLYCIYKAENEELIREHAKKGGFPANSISEVSGIISPATATGN</sequence>
<evidence type="ECO:0000313" key="3">
    <source>
        <dbReference type="Proteomes" id="UP000186917"/>
    </source>
</evidence>
<feature type="chain" id="PRO_5030022609" description="DUF4242 domain-containing protein" evidence="1">
    <location>
        <begin position="25"/>
        <end position="130"/>
    </location>
</feature>
<evidence type="ECO:0000256" key="1">
    <source>
        <dbReference type="SAM" id="SignalP"/>
    </source>
</evidence>
<name>A0A173M973_9BACT</name>
<dbReference type="EMBL" id="FTOR01000004">
    <property type="protein sequence ID" value="SIT15773.1"/>
    <property type="molecule type" value="Genomic_DNA"/>
</dbReference>
<feature type="signal peptide" evidence="1">
    <location>
        <begin position="1"/>
        <end position="24"/>
    </location>
</feature>
<evidence type="ECO:0008006" key="4">
    <source>
        <dbReference type="Google" id="ProtNLM"/>
    </source>
</evidence>
<dbReference type="InterPro" id="IPR025336">
    <property type="entry name" value="SCO4226-like"/>
</dbReference>
<keyword evidence="1" id="KW-0732">Signal</keyword>
<reference evidence="3" key="1">
    <citation type="submission" date="2017-01" db="EMBL/GenBank/DDBJ databases">
        <authorList>
            <person name="Varghese N."/>
            <person name="Submissions S."/>
        </authorList>
    </citation>
    <scope>NUCLEOTIDE SEQUENCE [LARGE SCALE GENOMIC DNA]</scope>
    <source>
        <strain evidence="3">DSM 21054</strain>
    </source>
</reference>
<protein>
    <recommendedName>
        <fullName evidence="4">DUF4242 domain-containing protein</fullName>
    </recommendedName>
</protein>
<dbReference type="KEGG" id="fln:FLA_0049"/>
<dbReference type="Gene3D" id="3.30.70.3090">
    <property type="entry name" value="ORF SCO4226, nickel-binding ferredoxin-like monomer"/>
    <property type="match status" value="1"/>
</dbReference>
<evidence type="ECO:0000313" key="2">
    <source>
        <dbReference type="EMBL" id="SIT15773.1"/>
    </source>
</evidence>
<dbReference type="RefSeq" id="WP_231940371.1">
    <property type="nucleotide sequence ID" value="NZ_AP017422.1"/>
</dbReference>
<gene>
    <name evidence="2" type="ORF">SAMN05421788_104194</name>
</gene>